<dbReference type="Gene3D" id="3.40.50.720">
    <property type="entry name" value="NAD(P)-binding Rossmann-like Domain"/>
    <property type="match status" value="1"/>
</dbReference>
<proteinExistence type="inferred from homology"/>
<evidence type="ECO:0000259" key="9">
    <source>
        <dbReference type="Pfam" id="PF02875"/>
    </source>
</evidence>
<dbReference type="OrthoDB" id="9809796at2"/>
<dbReference type="EMBL" id="FNOY01000045">
    <property type="protein sequence ID" value="SDY59206.1"/>
    <property type="molecule type" value="Genomic_DNA"/>
</dbReference>
<keyword evidence="5 7" id="KW-0547">Nucleotide-binding</keyword>
<sequence length="471" mass="50774">MNFSDKKILILGMGKTGVSMAKWLSRAGAVISAADTRVLPPNQALISQIIPRERIYAGPLQAAILQDIDAIAISPGVALTEPLVQAAVQGGLPVMGDIELFALALEQFNQQHAKIVAITGSNGKSTVTTMVGEMARSAGWDVEVAGNIGLAALDALMNRLDADKWPHLWVLELSSFQLETTRSLCPDAATVLNLSEDHLDRYPSIQEYATAKARIFLNERCTHGTQVLNRDDPKVCAMARNNSKQLTFGMTAPVSDEEFGLLPDGSDLWLAQGNTCLLKTSELAVAGLHNALNALAALALCRAVALPYEPLLRALRTFRGLPHRMQKISEFNGVTFFDDSKSTNVGSTIAALSGQQKNIILIAGGDGKGQDFTPLRQPIIKHARSIVLLGRDADKMAAILEDCDIAVHRAATMEEAVQVSFLLAESGDIVLLSPACASLDMFNSYIHRAEVYLAAVKAIEHKFIRTAQTCH</sequence>
<dbReference type="GO" id="GO:0008360">
    <property type="term" value="P:regulation of cell shape"/>
    <property type="evidence" value="ECO:0007669"/>
    <property type="project" value="UniProtKB-KW"/>
</dbReference>
<evidence type="ECO:0000256" key="8">
    <source>
        <dbReference type="RuleBase" id="RU003664"/>
    </source>
</evidence>
<dbReference type="HAMAP" id="MF_00639">
    <property type="entry name" value="MurD"/>
    <property type="match status" value="1"/>
</dbReference>
<dbReference type="Proteomes" id="UP000198640">
    <property type="component" value="Unassembled WGS sequence"/>
</dbReference>
<keyword evidence="4 7" id="KW-0436">Ligase</keyword>
<organism evidence="11 12">
    <name type="scientific">Nitrosomonas halophila</name>
    <dbReference type="NCBI Taxonomy" id="44576"/>
    <lineage>
        <taxon>Bacteria</taxon>
        <taxon>Pseudomonadati</taxon>
        <taxon>Pseudomonadota</taxon>
        <taxon>Betaproteobacteria</taxon>
        <taxon>Nitrosomonadales</taxon>
        <taxon>Nitrosomonadaceae</taxon>
        <taxon>Nitrosomonas</taxon>
    </lineage>
</organism>
<comment type="function">
    <text evidence="7 8">Cell wall formation. Catalyzes the addition of glutamate to the nucleotide precursor UDP-N-acetylmuramoyl-L-alanine (UMA).</text>
</comment>
<comment type="similarity">
    <text evidence="7">Belongs to the MurCDEF family.</text>
</comment>
<accession>A0A1H3L4M2</accession>
<keyword evidence="6 7" id="KW-0067">ATP-binding</keyword>
<dbReference type="UniPathway" id="UPA00219"/>
<keyword evidence="7 8" id="KW-0573">Peptidoglycan synthesis</keyword>
<dbReference type="InterPro" id="IPR005762">
    <property type="entry name" value="MurD"/>
</dbReference>
<evidence type="ECO:0000256" key="5">
    <source>
        <dbReference type="ARBA" id="ARBA00022741"/>
    </source>
</evidence>
<dbReference type="InterPro" id="IPR013221">
    <property type="entry name" value="Mur_ligase_cen"/>
</dbReference>
<dbReference type="GO" id="GO:0009252">
    <property type="term" value="P:peptidoglycan biosynthetic process"/>
    <property type="evidence" value="ECO:0007669"/>
    <property type="project" value="UniProtKB-UniRule"/>
</dbReference>
<dbReference type="PANTHER" id="PTHR43692">
    <property type="entry name" value="UDP-N-ACETYLMURAMOYLALANINE--D-GLUTAMATE LIGASE"/>
    <property type="match status" value="1"/>
</dbReference>
<evidence type="ECO:0000256" key="6">
    <source>
        <dbReference type="ARBA" id="ARBA00022840"/>
    </source>
</evidence>
<evidence type="ECO:0000313" key="12">
    <source>
        <dbReference type="Proteomes" id="UP000198640"/>
    </source>
</evidence>
<dbReference type="InterPro" id="IPR036565">
    <property type="entry name" value="Mur-like_cat_sf"/>
</dbReference>
<comment type="subcellular location">
    <subcellularLocation>
        <location evidence="1 7 8">Cytoplasm</location>
    </subcellularLocation>
</comment>
<keyword evidence="7 8" id="KW-0133">Cell shape</keyword>
<keyword evidence="3 7" id="KW-0963">Cytoplasm</keyword>
<keyword evidence="7 8" id="KW-0132">Cell division</keyword>
<dbReference type="GO" id="GO:0005524">
    <property type="term" value="F:ATP binding"/>
    <property type="evidence" value="ECO:0007669"/>
    <property type="project" value="UniProtKB-UniRule"/>
</dbReference>
<dbReference type="GO" id="GO:0005737">
    <property type="term" value="C:cytoplasm"/>
    <property type="evidence" value="ECO:0007669"/>
    <property type="project" value="UniProtKB-SubCell"/>
</dbReference>
<dbReference type="PANTHER" id="PTHR43692:SF1">
    <property type="entry name" value="UDP-N-ACETYLMURAMOYLALANINE--D-GLUTAMATE LIGASE"/>
    <property type="match status" value="1"/>
</dbReference>
<evidence type="ECO:0000256" key="1">
    <source>
        <dbReference type="ARBA" id="ARBA00004496"/>
    </source>
</evidence>
<evidence type="ECO:0000256" key="4">
    <source>
        <dbReference type="ARBA" id="ARBA00022598"/>
    </source>
</evidence>
<protein>
    <recommendedName>
        <fullName evidence="7 8">UDP-N-acetylmuramoylalanine--D-glutamate ligase</fullName>
        <ecNumber evidence="7 8">6.3.2.9</ecNumber>
    </recommendedName>
    <alternativeName>
        <fullName evidence="7">D-glutamic acid-adding enzyme</fullName>
    </alternativeName>
    <alternativeName>
        <fullName evidence="7">UDP-N-acetylmuramoyl-L-alanyl-D-glutamate synthetase</fullName>
    </alternativeName>
</protein>
<comment type="catalytic activity">
    <reaction evidence="7 8">
        <text>UDP-N-acetyl-alpha-D-muramoyl-L-alanine + D-glutamate + ATP = UDP-N-acetyl-alpha-D-muramoyl-L-alanyl-D-glutamate + ADP + phosphate + H(+)</text>
        <dbReference type="Rhea" id="RHEA:16429"/>
        <dbReference type="ChEBI" id="CHEBI:15378"/>
        <dbReference type="ChEBI" id="CHEBI:29986"/>
        <dbReference type="ChEBI" id="CHEBI:30616"/>
        <dbReference type="ChEBI" id="CHEBI:43474"/>
        <dbReference type="ChEBI" id="CHEBI:83898"/>
        <dbReference type="ChEBI" id="CHEBI:83900"/>
        <dbReference type="ChEBI" id="CHEBI:456216"/>
        <dbReference type="EC" id="6.3.2.9"/>
    </reaction>
</comment>
<gene>
    <name evidence="7" type="primary">murD</name>
    <name evidence="11" type="ORF">SAMN05421881_104512</name>
</gene>
<evidence type="ECO:0000313" key="11">
    <source>
        <dbReference type="EMBL" id="SDY59206.1"/>
    </source>
</evidence>
<name>A0A1H3L4M2_9PROT</name>
<evidence type="ECO:0000256" key="2">
    <source>
        <dbReference type="ARBA" id="ARBA00004752"/>
    </source>
</evidence>
<feature type="domain" description="Mur ligase central" evidence="10">
    <location>
        <begin position="118"/>
        <end position="300"/>
    </location>
</feature>
<dbReference type="Gene3D" id="3.90.190.20">
    <property type="entry name" value="Mur ligase, C-terminal domain"/>
    <property type="match status" value="1"/>
</dbReference>
<evidence type="ECO:0000256" key="7">
    <source>
        <dbReference type="HAMAP-Rule" id="MF_00639"/>
    </source>
</evidence>
<dbReference type="Pfam" id="PF02875">
    <property type="entry name" value="Mur_ligase_C"/>
    <property type="match status" value="1"/>
</dbReference>
<dbReference type="Gene3D" id="3.40.1190.10">
    <property type="entry name" value="Mur-like, catalytic domain"/>
    <property type="match status" value="1"/>
</dbReference>
<dbReference type="NCBIfam" id="TIGR01087">
    <property type="entry name" value="murD"/>
    <property type="match status" value="1"/>
</dbReference>
<dbReference type="SUPFAM" id="SSF53623">
    <property type="entry name" value="MurD-like peptide ligases, catalytic domain"/>
    <property type="match status" value="1"/>
</dbReference>
<evidence type="ECO:0000259" key="10">
    <source>
        <dbReference type="Pfam" id="PF08245"/>
    </source>
</evidence>
<dbReference type="EC" id="6.3.2.9" evidence="7 8"/>
<evidence type="ECO:0000256" key="3">
    <source>
        <dbReference type="ARBA" id="ARBA00022490"/>
    </source>
</evidence>
<keyword evidence="7 8" id="KW-0961">Cell wall biogenesis/degradation</keyword>
<reference evidence="11 12" key="1">
    <citation type="submission" date="2016-10" db="EMBL/GenBank/DDBJ databases">
        <authorList>
            <person name="de Groot N.N."/>
        </authorList>
    </citation>
    <scope>NUCLEOTIDE SEQUENCE [LARGE SCALE GENOMIC DNA]</scope>
    <source>
        <strain evidence="11 12">Nm1</strain>
    </source>
</reference>
<comment type="pathway">
    <text evidence="2 7 8">Cell wall biogenesis; peptidoglycan biosynthesis.</text>
</comment>
<dbReference type="STRING" id="44576.SAMN05421881_104512"/>
<dbReference type="RefSeq" id="WP_090414880.1">
    <property type="nucleotide sequence ID" value="NZ_FNOY01000045.1"/>
</dbReference>
<dbReference type="AlphaFoldDB" id="A0A1H3L4M2"/>
<keyword evidence="12" id="KW-1185">Reference proteome</keyword>
<feature type="domain" description="Mur ligase C-terminal" evidence="9">
    <location>
        <begin position="323"/>
        <end position="436"/>
    </location>
</feature>
<dbReference type="GO" id="GO:0071555">
    <property type="term" value="P:cell wall organization"/>
    <property type="evidence" value="ECO:0007669"/>
    <property type="project" value="UniProtKB-KW"/>
</dbReference>
<dbReference type="GO" id="GO:0008764">
    <property type="term" value="F:UDP-N-acetylmuramoylalanine-D-glutamate ligase activity"/>
    <property type="evidence" value="ECO:0007669"/>
    <property type="project" value="UniProtKB-UniRule"/>
</dbReference>
<dbReference type="SUPFAM" id="SSF53244">
    <property type="entry name" value="MurD-like peptide ligases, peptide-binding domain"/>
    <property type="match status" value="1"/>
</dbReference>
<dbReference type="Pfam" id="PF08245">
    <property type="entry name" value="Mur_ligase_M"/>
    <property type="match status" value="1"/>
</dbReference>
<keyword evidence="7 8" id="KW-0131">Cell cycle</keyword>
<dbReference type="SUPFAM" id="SSF51984">
    <property type="entry name" value="MurCD N-terminal domain"/>
    <property type="match status" value="1"/>
</dbReference>
<feature type="binding site" evidence="7">
    <location>
        <begin position="120"/>
        <end position="126"/>
    </location>
    <ligand>
        <name>ATP</name>
        <dbReference type="ChEBI" id="CHEBI:30616"/>
    </ligand>
</feature>
<dbReference type="InterPro" id="IPR036615">
    <property type="entry name" value="Mur_ligase_C_dom_sf"/>
</dbReference>
<dbReference type="InterPro" id="IPR004101">
    <property type="entry name" value="Mur_ligase_C"/>
</dbReference>
<dbReference type="Pfam" id="PF21799">
    <property type="entry name" value="MurD-like_N"/>
    <property type="match status" value="1"/>
</dbReference>
<dbReference type="GO" id="GO:0051301">
    <property type="term" value="P:cell division"/>
    <property type="evidence" value="ECO:0007669"/>
    <property type="project" value="UniProtKB-KW"/>
</dbReference>